<dbReference type="Proteomes" id="UP000265520">
    <property type="component" value="Unassembled WGS sequence"/>
</dbReference>
<sequence>MGRSRGNFHHADEDPSQ</sequence>
<dbReference type="EMBL" id="LXQA010063640">
    <property type="protein sequence ID" value="MCI06953.1"/>
    <property type="molecule type" value="Genomic_DNA"/>
</dbReference>
<organism evidence="1 2">
    <name type="scientific">Trifolium medium</name>
    <dbReference type="NCBI Taxonomy" id="97028"/>
    <lineage>
        <taxon>Eukaryota</taxon>
        <taxon>Viridiplantae</taxon>
        <taxon>Streptophyta</taxon>
        <taxon>Embryophyta</taxon>
        <taxon>Tracheophyta</taxon>
        <taxon>Spermatophyta</taxon>
        <taxon>Magnoliopsida</taxon>
        <taxon>eudicotyledons</taxon>
        <taxon>Gunneridae</taxon>
        <taxon>Pentapetalae</taxon>
        <taxon>rosids</taxon>
        <taxon>fabids</taxon>
        <taxon>Fabales</taxon>
        <taxon>Fabaceae</taxon>
        <taxon>Papilionoideae</taxon>
        <taxon>50 kb inversion clade</taxon>
        <taxon>NPAAA clade</taxon>
        <taxon>Hologalegina</taxon>
        <taxon>IRL clade</taxon>
        <taxon>Trifolieae</taxon>
        <taxon>Trifolium</taxon>
    </lineage>
</organism>
<keyword evidence="2" id="KW-1185">Reference proteome</keyword>
<evidence type="ECO:0000313" key="1">
    <source>
        <dbReference type="EMBL" id="MCI06953.1"/>
    </source>
</evidence>
<proteinExistence type="predicted"/>
<reference evidence="1 2" key="1">
    <citation type="journal article" date="2018" name="Front. Plant Sci.">
        <title>Red Clover (Trifolium pratense) and Zigzag Clover (T. medium) - A Picture of Genomic Similarities and Differences.</title>
        <authorList>
            <person name="Dluhosova J."/>
            <person name="Istvanek J."/>
            <person name="Nedelnik J."/>
            <person name="Repkova J."/>
        </authorList>
    </citation>
    <scope>NUCLEOTIDE SEQUENCE [LARGE SCALE GENOMIC DNA]</scope>
    <source>
        <strain evidence="2">cv. 10/8</strain>
        <tissue evidence="1">Leaf</tissue>
    </source>
</reference>
<feature type="non-terminal residue" evidence="1">
    <location>
        <position position="17"/>
    </location>
</feature>
<name>A0A392P4F5_9FABA</name>
<dbReference type="AlphaFoldDB" id="A0A392P4F5"/>
<accession>A0A392P4F5</accession>
<evidence type="ECO:0000313" key="2">
    <source>
        <dbReference type="Proteomes" id="UP000265520"/>
    </source>
</evidence>
<protein>
    <submittedName>
        <fullName evidence="1">Uncharacterized protein</fullName>
    </submittedName>
</protein>
<comment type="caution">
    <text evidence="1">The sequence shown here is derived from an EMBL/GenBank/DDBJ whole genome shotgun (WGS) entry which is preliminary data.</text>
</comment>